<feature type="transmembrane region" description="Helical" evidence="1">
    <location>
        <begin position="220"/>
        <end position="239"/>
    </location>
</feature>
<feature type="transmembrane region" description="Helical" evidence="1">
    <location>
        <begin position="38"/>
        <end position="65"/>
    </location>
</feature>
<dbReference type="PANTHER" id="PTHR23028:SF131">
    <property type="entry name" value="BLR2367 PROTEIN"/>
    <property type="match status" value="1"/>
</dbReference>
<evidence type="ECO:0000313" key="4">
    <source>
        <dbReference type="Proteomes" id="UP000263900"/>
    </source>
</evidence>
<evidence type="ECO:0000313" key="3">
    <source>
        <dbReference type="EMBL" id="AXY74748.1"/>
    </source>
</evidence>
<evidence type="ECO:0000256" key="1">
    <source>
        <dbReference type="SAM" id="Phobius"/>
    </source>
</evidence>
<name>A0A3B7MKP4_9BACT</name>
<feature type="transmembrane region" description="Helical" evidence="1">
    <location>
        <begin position="86"/>
        <end position="105"/>
    </location>
</feature>
<feature type="transmembrane region" description="Helical" evidence="1">
    <location>
        <begin position="167"/>
        <end position="185"/>
    </location>
</feature>
<dbReference type="GO" id="GO:0016747">
    <property type="term" value="F:acyltransferase activity, transferring groups other than amino-acyl groups"/>
    <property type="evidence" value="ECO:0007669"/>
    <property type="project" value="InterPro"/>
</dbReference>
<dbReference type="GO" id="GO:0016020">
    <property type="term" value="C:membrane"/>
    <property type="evidence" value="ECO:0007669"/>
    <property type="project" value="TreeGrafter"/>
</dbReference>
<feature type="domain" description="Acyltransferase 3" evidence="2">
    <location>
        <begin position="4"/>
        <end position="347"/>
    </location>
</feature>
<dbReference type="KEGG" id="pseg:D3H65_12480"/>
<feature type="transmembrane region" description="Helical" evidence="1">
    <location>
        <begin position="261"/>
        <end position="278"/>
    </location>
</feature>
<protein>
    <submittedName>
        <fullName evidence="3">Acyltransferase</fullName>
    </submittedName>
</protein>
<dbReference type="AlphaFoldDB" id="A0A3B7MKP4"/>
<dbReference type="EMBL" id="CP032157">
    <property type="protein sequence ID" value="AXY74748.1"/>
    <property type="molecule type" value="Genomic_DNA"/>
</dbReference>
<gene>
    <name evidence="3" type="ORF">D3H65_12480</name>
</gene>
<dbReference type="OrthoDB" id="290051at2"/>
<dbReference type="Proteomes" id="UP000263900">
    <property type="component" value="Chromosome"/>
</dbReference>
<sequence>MKLDSIQFLRAVAASVVVYAHSIDLSQQYGGKSFQEGFHFLSDVGCIGVDLFFVISGFIITYVAGKYTGAKEGVKFLQKRFYRINPIYYIATALFIFTIMIRFWMVGRNYDLGSDQFIDSAIDTLIILPLSPNSFAPLLMIGWTLTFEWLFYIMFFATILSGIKRKILVLSGMIAALIALGYIFKPEDVRLTILTNAIMLEFLLGVIICQLYLQVKKVPVYLSAALLVAGLAWYVYLVFDTNPLIAAIGPILTGQLSMDRFLHWGIPSSFIFAGCIFLEKSGKLSWLWSNRLSRLVGDASYSIYLVHFSAFSLLNILYSKTGFFLPPDLAIFFHLFVALGVSIAFYWWVERPLLKWLQKPAKPATIKTTDIPAPPLPQAT</sequence>
<feature type="transmembrane region" description="Helical" evidence="1">
    <location>
        <begin position="330"/>
        <end position="349"/>
    </location>
</feature>
<feature type="transmembrane region" description="Helical" evidence="1">
    <location>
        <begin position="191"/>
        <end position="213"/>
    </location>
</feature>
<dbReference type="InterPro" id="IPR002656">
    <property type="entry name" value="Acyl_transf_3_dom"/>
</dbReference>
<dbReference type="GO" id="GO:0000271">
    <property type="term" value="P:polysaccharide biosynthetic process"/>
    <property type="evidence" value="ECO:0007669"/>
    <property type="project" value="TreeGrafter"/>
</dbReference>
<feature type="transmembrane region" description="Helical" evidence="1">
    <location>
        <begin position="138"/>
        <end position="160"/>
    </location>
</feature>
<keyword evidence="1" id="KW-0812">Transmembrane</keyword>
<keyword evidence="3" id="KW-0808">Transferase</keyword>
<dbReference type="InterPro" id="IPR050879">
    <property type="entry name" value="Acyltransferase_3"/>
</dbReference>
<keyword evidence="1" id="KW-1133">Transmembrane helix</keyword>
<dbReference type="PANTHER" id="PTHR23028">
    <property type="entry name" value="ACETYLTRANSFERASE"/>
    <property type="match status" value="1"/>
</dbReference>
<keyword evidence="1" id="KW-0472">Membrane</keyword>
<proteinExistence type="predicted"/>
<keyword evidence="3" id="KW-0012">Acyltransferase</keyword>
<dbReference type="Pfam" id="PF01757">
    <property type="entry name" value="Acyl_transf_3"/>
    <property type="match status" value="1"/>
</dbReference>
<evidence type="ECO:0000259" key="2">
    <source>
        <dbReference type="Pfam" id="PF01757"/>
    </source>
</evidence>
<organism evidence="3 4">
    <name type="scientific">Paraflavitalea soli</name>
    <dbReference type="NCBI Taxonomy" id="2315862"/>
    <lineage>
        <taxon>Bacteria</taxon>
        <taxon>Pseudomonadati</taxon>
        <taxon>Bacteroidota</taxon>
        <taxon>Chitinophagia</taxon>
        <taxon>Chitinophagales</taxon>
        <taxon>Chitinophagaceae</taxon>
        <taxon>Paraflavitalea</taxon>
    </lineage>
</organism>
<keyword evidence="4" id="KW-1185">Reference proteome</keyword>
<accession>A0A3B7MKP4</accession>
<reference evidence="3 4" key="1">
    <citation type="submission" date="2018-09" db="EMBL/GenBank/DDBJ databases">
        <title>Genome sequencing of strain 6GH32-13.</title>
        <authorList>
            <person name="Weon H.-Y."/>
            <person name="Heo J."/>
            <person name="Kwon S.-W."/>
        </authorList>
    </citation>
    <scope>NUCLEOTIDE SEQUENCE [LARGE SCALE GENOMIC DNA]</scope>
    <source>
        <strain evidence="3 4">5GH32-13</strain>
    </source>
</reference>
<feature type="transmembrane region" description="Helical" evidence="1">
    <location>
        <begin position="299"/>
        <end position="318"/>
    </location>
</feature>
<dbReference type="RefSeq" id="WP_119050631.1">
    <property type="nucleotide sequence ID" value="NZ_CP032157.1"/>
</dbReference>